<dbReference type="InterPro" id="IPR032466">
    <property type="entry name" value="Metal_Hydrolase"/>
</dbReference>
<dbReference type="PANTHER" id="PTHR10443:SF12">
    <property type="entry name" value="DIPEPTIDASE"/>
    <property type="match status" value="1"/>
</dbReference>
<protein>
    <recommendedName>
        <fullName evidence="2">Membrane dipeptidase</fullName>
    </recommendedName>
</protein>
<reference evidence="1" key="1">
    <citation type="journal article" date="2014" name="Front. Microbiol.">
        <title>High frequency of phylogenetically diverse reductive dehalogenase-homologous genes in deep subseafloor sedimentary metagenomes.</title>
        <authorList>
            <person name="Kawai M."/>
            <person name="Futagami T."/>
            <person name="Toyoda A."/>
            <person name="Takaki Y."/>
            <person name="Nishi S."/>
            <person name="Hori S."/>
            <person name="Arai W."/>
            <person name="Tsubouchi T."/>
            <person name="Morono Y."/>
            <person name="Uchiyama I."/>
            <person name="Ito T."/>
            <person name="Fujiyama A."/>
            <person name="Inagaki F."/>
            <person name="Takami H."/>
        </authorList>
    </citation>
    <scope>NUCLEOTIDE SEQUENCE</scope>
    <source>
        <strain evidence="1">Expedition CK06-06</strain>
    </source>
</reference>
<proteinExistence type="predicted"/>
<gene>
    <name evidence="1" type="ORF">S01H1_69159</name>
</gene>
<dbReference type="InterPro" id="IPR008257">
    <property type="entry name" value="Pept_M19"/>
</dbReference>
<name>X0XQY4_9ZZZZ</name>
<accession>X0XQY4</accession>
<dbReference type="Pfam" id="PF01244">
    <property type="entry name" value="Peptidase_M19"/>
    <property type="match status" value="1"/>
</dbReference>
<dbReference type="SUPFAM" id="SSF51556">
    <property type="entry name" value="Metallo-dependent hydrolases"/>
    <property type="match status" value="1"/>
</dbReference>
<dbReference type="GO" id="GO:0006508">
    <property type="term" value="P:proteolysis"/>
    <property type="evidence" value="ECO:0007669"/>
    <property type="project" value="InterPro"/>
</dbReference>
<comment type="caution">
    <text evidence="1">The sequence shown here is derived from an EMBL/GenBank/DDBJ whole genome shotgun (WGS) entry which is preliminary data.</text>
</comment>
<dbReference type="PANTHER" id="PTHR10443">
    <property type="entry name" value="MICROSOMAL DIPEPTIDASE"/>
    <property type="match status" value="1"/>
</dbReference>
<dbReference type="EMBL" id="BARS01045896">
    <property type="protein sequence ID" value="GAG37752.1"/>
    <property type="molecule type" value="Genomic_DNA"/>
</dbReference>
<dbReference type="Gene3D" id="3.20.20.140">
    <property type="entry name" value="Metal-dependent hydrolases"/>
    <property type="match status" value="1"/>
</dbReference>
<feature type="non-terminal residue" evidence="1">
    <location>
        <position position="208"/>
    </location>
</feature>
<dbReference type="PROSITE" id="PS51365">
    <property type="entry name" value="RENAL_DIPEPTIDASE_2"/>
    <property type="match status" value="1"/>
</dbReference>
<dbReference type="AlphaFoldDB" id="X0XQY4"/>
<evidence type="ECO:0000313" key="1">
    <source>
        <dbReference type="EMBL" id="GAG37752.1"/>
    </source>
</evidence>
<sequence length="208" mass="22978">MLRICDLHCDTALLWQAGRSLEDTSLHISLPYLEEGNVGLQVFAAYVPGTLPQDQGFSFVLQTINRIKEEIDKYSSRIALCRNSHEVRAAAAQGKIAALLAVENGDAIENDLKKLEALHKMDVRLLTLIHSKSNDWVISSNDKEPKFDGLSGFGEEVVAAMNDLGMIIDVSHAHDRTVERVLALSRTPIVASHSCMYGICPIPRNIKD</sequence>
<organism evidence="1">
    <name type="scientific">marine sediment metagenome</name>
    <dbReference type="NCBI Taxonomy" id="412755"/>
    <lineage>
        <taxon>unclassified sequences</taxon>
        <taxon>metagenomes</taxon>
        <taxon>ecological metagenomes</taxon>
    </lineage>
</organism>
<dbReference type="GO" id="GO:0070573">
    <property type="term" value="F:metallodipeptidase activity"/>
    <property type="evidence" value="ECO:0007669"/>
    <property type="project" value="InterPro"/>
</dbReference>
<evidence type="ECO:0008006" key="2">
    <source>
        <dbReference type="Google" id="ProtNLM"/>
    </source>
</evidence>